<organism>
    <name type="scientific">Serpula lacrymans var. lacrymans (strain S7.9)</name>
    <name type="common">Dry rot fungus</name>
    <dbReference type="NCBI Taxonomy" id="578457"/>
    <lineage>
        <taxon>Eukaryota</taxon>
        <taxon>Fungi</taxon>
        <taxon>Dikarya</taxon>
        <taxon>Basidiomycota</taxon>
        <taxon>Agaricomycotina</taxon>
        <taxon>Agaricomycetes</taxon>
        <taxon>Agaricomycetidae</taxon>
        <taxon>Boletales</taxon>
        <taxon>Coniophorineae</taxon>
        <taxon>Serpulaceae</taxon>
        <taxon>Serpula</taxon>
    </lineage>
</organism>
<dbReference type="AlphaFoldDB" id="F8NR30"/>
<accession>F8NR30</accession>
<dbReference type="KEGG" id="sla:SERLADRAFT_367802"/>
<gene>
    <name evidence="1" type="ORF">SERLADRAFT_367802</name>
</gene>
<proteinExistence type="predicted"/>
<dbReference type="GeneID" id="18810224"/>
<evidence type="ECO:0000313" key="1">
    <source>
        <dbReference type="EMBL" id="EGO26203.1"/>
    </source>
</evidence>
<reference evidence="1" key="1">
    <citation type="submission" date="2011-04" db="EMBL/GenBank/DDBJ databases">
        <title>Evolution of plant cell wall degrading machinery underlies the functional diversity of forest fungi.</title>
        <authorList>
            <consortium name="US DOE Joint Genome Institute (JGI-PGF)"/>
            <person name="Eastwood D.C."/>
            <person name="Floudas D."/>
            <person name="Binder M."/>
            <person name="Majcherczyk A."/>
            <person name="Schneider P."/>
            <person name="Aerts A."/>
            <person name="Asiegbu F.O."/>
            <person name="Baker S.E."/>
            <person name="Barry K."/>
            <person name="Bendiksby M."/>
            <person name="Blumentritt M."/>
            <person name="Coutinho P.M."/>
            <person name="Cullen D."/>
            <person name="Cullen D."/>
            <person name="Gathman A."/>
            <person name="Goodell B."/>
            <person name="Henrissat B."/>
            <person name="Ihrmark K."/>
            <person name="Kauserud H."/>
            <person name="Kohler A."/>
            <person name="LaButti K."/>
            <person name="Lapidus A."/>
            <person name="Lavin J.L."/>
            <person name="Lee Y.-H."/>
            <person name="Lindquist E."/>
            <person name="Lilly W."/>
            <person name="Lucas S."/>
            <person name="Morin E."/>
            <person name="Murat C."/>
            <person name="Oguiza J.A."/>
            <person name="Park J."/>
            <person name="Pisabarro A.G."/>
            <person name="Riley R."/>
            <person name="Rosling A."/>
            <person name="Salamov A."/>
            <person name="Schmidt O."/>
            <person name="Schmutz J."/>
            <person name="Skrede I."/>
            <person name="Stenlid J."/>
            <person name="Wiebenga A."/>
            <person name="Xie X."/>
            <person name="Kues U."/>
            <person name="Hibbett D.S."/>
            <person name="Hoffmeister D."/>
            <person name="Hogberg N."/>
            <person name="Martin F."/>
            <person name="Grigoriev I.V."/>
            <person name="Watkinson S.C."/>
        </authorList>
    </citation>
    <scope>NUCLEOTIDE SEQUENCE</scope>
    <source>
        <strain evidence="1">S7.9</strain>
    </source>
</reference>
<protein>
    <submittedName>
        <fullName evidence="1">Uncharacterized protein</fullName>
    </submittedName>
</protein>
<dbReference type="Proteomes" id="UP000008064">
    <property type="component" value="Unassembled WGS sequence"/>
</dbReference>
<dbReference type="HOGENOM" id="CLU_3051852_0_0_1"/>
<dbReference type="EMBL" id="GL945432">
    <property type="protein sequence ID" value="EGO26203.1"/>
    <property type="molecule type" value="Genomic_DNA"/>
</dbReference>
<name>F8NR30_SERL9</name>
<sequence length="54" mass="6042">MPFAIMTYMSCACEVIKCQCYPESGIASPYKLPQAFFSKNIKLQQALPFTFSPA</sequence>
<dbReference type="RefSeq" id="XP_007316376.1">
    <property type="nucleotide sequence ID" value="XM_007316314.1"/>
</dbReference>